<keyword evidence="5" id="KW-0224">Dipeptidase</keyword>
<dbReference type="PANTHER" id="PTHR20842">
    <property type="entry name" value="PROTEASE S51 ALPHA-ASPARTYL DIPEPTIDASE"/>
    <property type="match status" value="1"/>
</dbReference>
<evidence type="ECO:0000313" key="6">
    <source>
        <dbReference type="Proteomes" id="UP001209681"/>
    </source>
</evidence>
<comment type="caution">
    <text evidence="5">The sequence shown here is derived from an EMBL/GenBank/DDBJ whole genome shotgun (WGS) entry which is preliminary data.</text>
</comment>
<evidence type="ECO:0000256" key="4">
    <source>
        <dbReference type="ARBA" id="ARBA00022825"/>
    </source>
</evidence>
<dbReference type="EMBL" id="JAPFPW010000008">
    <property type="protein sequence ID" value="MCW7753951.1"/>
    <property type="molecule type" value="Genomic_DNA"/>
</dbReference>
<protein>
    <submittedName>
        <fullName evidence="5">Dipeptidase PepE</fullName>
        <ecNumber evidence="5">3.4.13.21</ecNumber>
    </submittedName>
</protein>
<dbReference type="Gene3D" id="3.40.50.880">
    <property type="match status" value="1"/>
</dbReference>
<accession>A0ABT3N918</accession>
<dbReference type="InterPro" id="IPR029062">
    <property type="entry name" value="Class_I_gatase-like"/>
</dbReference>
<evidence type="ECO:0000313" key="5">
    <source>
        <dbReference type="EMBL" id="MCW7753951.1"/>
    </source>
</evidence>
<dbReference type="Pfam" id="PF03575">
    <property type="entry name" value="Peptidase_S51"/>
    <property type="match status" value="1"/>
</dbReference>
<dbReference type="Proteomes" id="UP001209681">
    <property type="component" value="Unassembled WGS sequence"/>
</dbReference>
<evidence type="ECO:0000256" key="1">
    <source>
        <dbReference type="ARBA" id="ARBA00006534"/>
    </source>
</evidence>
<dbReference type="SUPFAM" id="SSF52317">
    <property type="entry name" value="Class I glutamine amidotransferase-like"/>
    <property type="match status" value="1"/>
</dbReference>
<dbReference type="PANTHER" id="PTHR20842:SF0">
    <property type="entry name" value="ALPHA-ASPARTYL DIPEPTIDASE"/>
    <property type="match status" value="1"/>
</dbReference>
<dbReference type="CDD" id="cd03146">
    <property type="entry name" value="GAT1_Peptidase_E"/>
    <property type="match status" value="1"/>
</dbReference>
<comment type="similarity">
    <text evidence="1">Belongs to the peptidase S51 family.</text>
</comment>
<sequence>MMPETEPSMRLLLLSNSGQEGFSWLGFWEKTMAGFLGAVREVLFIPFAAPSPDYDAYEKKLAMAFAPMGILVQGLHRCQQPLSAMERAEAIVVGGGNTHLLRRRLHDAKLLEPLSMYVKQGTPYLGWSAGANLACPTIATTNDMPIVDHGGLEALDLVPFQINPHYTDAHPPGHRGETRSERIQEYLTLHPRGRVLGLREGSGLLLQKTTLLAVGQKEVLLFTRKTPVTGLLLQENLSFLLEKPVRLLP</sequence>
<name>A0ABT3N918_9BACT</name>
<keyword evidence="6" id="KW-1185">Reference proteome</keyword>
<keyword evidence="4" id="KW-0720">Serine protease</keyword>
<dbReference type="GO" id="GO:0016805">
    <property type="term" value="F:dipeptidase activity"/>
    <property type="evidence" value="ECO:0007669"/>
    <property type="project" value="UniProtKB-KW"/>
</dbReference>
<dbReference type="RefSeq" id="WP_265424821.1">
    <property type="nucleotide sequence ID" value="NZ_JAPFPW010000008.1"/>
</dbReference>
<proteinExistence type="inferred from homology"/>
<keyword evidence="3 5" id="KW-0378">Hydrolase</keyword>
<organism evidence="5 6">
    <name type="scientific">Desulfobotulus pelophilus</name>
    <dbReference type="NCBI Taxonomy" id="2823377"/>
    <lineage>
        <taxon>Bacteria</taxon>
        <taxon>Pseudomonadati</taxon>
        <taxon>Thermodesulfobacteriota</taxon>
        <taxon>Desulfobacteria</taxon>
        <taxon>Desulfobacterales</taxon>
        <taxon>Desulfobacteraceae</taxon>
        <taxon>Desulfobotulus</taxon>
    </lineage>
</organism>
<dbReference type="NCBIfam" id="NF003642">
    <property type="entry name" value="PRK05282.1"/>
    <property type="match status" value="1"/>
</dbReference>
<dbReference type="InterPro" id="IPR005320">
    <property type="entry name" value="Peptidase_S51"/>
</dbReference>
<dbReference type="EC" id="3.4.13.21" evidence="5"/>
<evidence type="ECO:0000256" key="3">
    <source>
        <dbReference type="ARBA" id="ARBA00022801"/>
    </source>
</evidence>
<keyword evidence="2" id="KW-0645">Protease</keyword>
<gene>
    <name evidence="5" type="primary">pepE</name>
    <name evidence="5" type="ORF">OOT00_08130</name>
</gene>
<evidence type="ECO:0000256" key="2">
    <source>
        <dbReference type="ARBA" id="ARBA00022670"/>
    </source>
</evidence>
<reference evidence="5 6" key="1">
    <citation type="submission" date="2022-11" db="EMBL/GenBank/DDBJ databases">
        <title>Desulfobotulus tamanensis H1 sp. nov. - anaerobic, alkaliphilic, sulphate reducing bacterium isolated from terrestrial mud volcano.</title>
        <authorList>
            <person name="Frolova A."/>
            <person name="Merkel A.Y."/>
            <person name="Slobodkin A.I."/>
        </authorList>
    </citation>
    <scope>NUCLEOTIDE SEQUENCE [LARGE SCALE GENOMIC DNA]</scope>
    <source>
        <strain evidence="5 6">H1</strain>
    </source>
</reference>